<feature type="compositionally biased region" description="Basic and acidic residues" evidence="1">
    <location>
        <begin position="1"/>
        <end position="12"/>
    </location>
</feature>
<dbReference type="InParanoid" id="A0A317XEI2"/>
<dbReference type="EMBL" id="KZ819232">
    <property type="protein sequence ID" value="PWY96956.1"/>
    <property type="molecule type" value="Genomic_DNA"/>
</dbReference>
<feature type="region of interest" description="Disordered" evidence="1">
    <location>
        <begin position="1"/>
        <end position="93"/>
    </location>
</feature>
<reference evidence="2 3" key="1">
    <citation type="journal article" date="2018" name="Mol. Biol. Evol.">
        <title>Broad Genomic Sampling Reveals a Smut Pathogenic Ancestry of the Fungal Clade Ustilaginomycotina.</title>
        <authorList>
            <person name="Kijpornyongpan T."/>
            <person name="Mondo S.J."/>
            <person name="Barry K."/>
            <person name="Sandor L."/>
            <person name="Lee J."/>
            <person name="Lipzen A."/>
            <person name="Pangilinan J."/>
            <person name="LaButti K."/>
            <person name="Hainaut M."/>
            <person name="Henrissat B."/>
            <person name="Grigoriev I.V."/>
            <person name="Spatafora J.W."/>
            <person name="Aime M.C."/>
        </authorList>
    </citation>
    <scope>NUCLEOTIDE SEQUENCE [LARGE SCALE GENOMIC DNA]</scope>
    <source>
        <strain evidence="2 3">MCA 3645</strain>
    </source>
</reference>
<dbReference type="AlphaFoldDB" id="A0A317XEI2"/>
<name>A0A317XEI2_9BASI</name>
<gene>
    <name evidence="2" type="ORF">BCV70DRAFT_203285</name>
</gene>
<sequence>MGSLSDRTEGKSQHPRSPSNGPSDPLPDLDCTRASSQRPPKCSADADAGAGAGVDHAPANRGVGARAQGSSETEQEEEEQKVVRVHEYSPSAARSAVQGIRRGCRAYRTVQYSACPDKYTTTSAAHIRRAKSEQPASSHTSHSLTLSLSHSLTLSLSHSRLLLFSLAPSRAHTHTHTHKHCELTRTCKSCSAVSLRRRGMGELRPSHKTSCDATTAVVTQGTLAADKITVVGQTLV</sequence>
<evidence type="ECO:0000313" key="3">
    <source>
        <dbReference type="Proteomes" id="UP000246740"/>
    </source>
</evidence>
<feature type="compositionally biased region" description="Low complexity" evidence="1">
    <location>
        <begin position="45"/>
        <end position="59"/>
    </location>
</feature>
<dbReference type="Proteomes" id="UP000246740">
    <property type="component" value="Unassembled WGS sequence"/>
</dbReference>
<accession>A0A317XEI2</accession>
<evidence type="ECO:0000313" key="2">
    <source>
        <dbReference type="EMBL" id="PWY96956.1"/>
    </source>
</evidence>
<protein>
    <submittedName>
        <fullName evidence="2">Uncharacterized protein</fullName>
    </submittedName>
</protein>
<evidence type="ECO:0000256" key="1">
    <source>
        <dbReference type="SAM" id="MobiDB-lite"/>
    </source>
</evidence>
<organism evidence="2 3">
    <name type="scientific">Testicularia cyperi</name>
    <dbReference type="NCBI Taxonomy" id="1882483"/>
    <lineage>
        <taxon>Eukaryota</taxon>
        <taxon>Fungi</taxon>
        <taxon>Dikarya</taxon>
        <taxon>Basidiomycota</taxon>
        <taxon>Ustilaginomycotina</taxon>
        <taxon>Ustilaginomycetes</taxon>
        <taxon>Ustilaginales</taxon>
        <taxon>Anthracoideaceae</taxon>
        <taxon>Testicularia</taxon>
    </lineage>
</organism>
<proteinExistence type="predicted"/>
<keyword evidence="3" id="KW-1185">Reference proteome</keyword>